<dbReference type="GO" id="GO:0005884">
    <property type="term" value="C:actin filament"/>
    <property type="evidence" value="ECO:0007669"/>
    <property type="project" value="TreeGrafter"/>
</dbReference>
<dbReference type="SUPFAM" id="SSF47576">
    <property type="entry name" value="Calponin-homology domain, CH-domain"/>
    <property type="match status" value="1"/>
</dbReference>
<keyword evidence="2" id="KW-0009">Actin-binding</keyword>
<dbReference type="SMART" id="SM00033">
    <property type="entry name" value="CH"/>
    <property type="match status" value="1"/>
</dbReference>
<dbReference type="InterPro" id="IPR036872">
    <property type="entry name" value="CH_dom_sf"/>
</dbReference>
<dbReference type="CDD" id="cd21218">
    <property type="entry name" value="CH_PLS_FIM_rpt2"/>
    <property type="match status" value="1"/>
</dbReference>
<dbReference type="EMBL" id="SJOL01007296">
    <property type="protein sequence ID" value="TGZ63076.1"/>
    <property type="molecule type" value="Genomic_DNA"/>
</dbReference>
<protein>
    <recommendedName>
        <fullName evidence="3">Calponin-homology (CH) domain-containing protein</fullName>
    </recommendedName>
</protein>
<dbReference type="GO" id="GO:0051015">
    <property type="term" value="F:actin filament binding"/>
    <property type="evidence" value="ECO:0007669"/>
    <property type="project" value="InterPro"/>
</dbReference>
<comment type="caution">
    <text evidence="4">The sequence shown here is derived from an EMBL/GenBank/DDBJ whole genome shotgun (WGS) entry which is preliminary data.</text>
</comment>
<dbReference type="Proteomes" id="UP000308267">
    <property type="component" value="Unassembled WGS sequence"/>
</dbReference>
<keyword evidence="5" id="KW-1185">Reference proteome</keyword>
<proteinExistence type="predicted"/>
<reference evidence="4 5" key="1">
    <citation type="journal article" date="2019" name="BMC Genomics">
        <title>New insights from Opisthorchis felineus genome: update on genomics of the epidemiologically important liver flukes.</title>
        <authorList>
            <person name="Ershov N.I."/>
            <person name="Mordvinov V.A."/>
            <person name="Prokhortchouk E.B."/>
            <person name="Pakharukova M.Y."/>
            <person name="Gunbin K.V."/>
            <person name="Ustyantsev K."/>
            <person name="Genaev M.A."/>
            <person name="Blinov A.G."/>
            <person name="Mazur A."/>
            <person name="Boulygina E."/>
            <person name="Tsygankova S."/>
            <person name="Khrameeva E."/>
            <person name="Chekanov N."/>
            <person name="Fan G."/>
            <person name="Xiao A."/>
            <person name="Zhang H."/>
            <person name="Xu X."/>
            <person name="Yang H."/>
            <person name="Solovyev V."/>
            <person name="Lee S.M."/>
            <person name="Liu X."/>
            <person name="Afonnikov D.A."/>
            <person name="Skryabin K.G."/>
        </authorList>
    </citation>
    <scope>NUCLEOTIDE SEQUENCE [LARGE SCALE GENOMIC DNA]</scope>
    <source>
        <strain evidence="4">AK-0245</strain>
        <tissue evidence="4">Whole organism</tissue>
    </source>
</reference>
<organism evidence="4 5">
    <name type="scientific">Opisthorchis felineus</name>
    <dbReference type="NCBI Taxonomy" id="147828"/>
    <lineage>
        <taxon>Eukaryota</taxon>
        <taxon>Metazoa</taxon>
        <taxon>Spiralia</taxon>
        <taxon>Lophotrochozoa</taxon>
        <taxon>Platyhelminthes</taxon>
        <taxon>Trematoda</taxon>
        <taxon>Digenea</taxon>
        <taxon>Opisthorchiida</taxon>
        <taxon>Opisthorchiata</taxon>
        <taxon>Opisthorchiidae</taxon>
        <taxon>Opisthorchis</taxon>
    </lineage>
</organism>
<dbReference type="AlphaFoldDB" id="A0A4S2LJL1"/>
<dbReference type="InterPro" id="IPR039959">
    <property type="entry name" value="Fimbrin/Plastin"/>
</dbReference>
<gene>
    <name evidence="4" type="ORF">CRM22_007108</name>
</gene>
<dbReference type="OrthoDB" id="431378at2759"/>
<evidence type="ECO:0000256" key="1">
    <source>
        <dbReference type="ARBA" id="ARBA00022737"/>
    </source>
</evidence>
<evidence type="ECO:0000313" key="5">
    <source>
        <dbReference type="Proteomes" id="UP000308267"/>
    </source>
</evidence>
<dbReference type="Pfam" id="PF00307">
    <property type="entry name" value="CH"/>
    <property type="match status" value="1"/>
</dbReference>
<evidence type="ECO:0000256" key="2">
    <source>
        <dbReference type="ARBA" id="ARBA00023203"/>
    </source>
</evidence>
<dbReference type="PROSITE" id="PS50021">
    <property type="entry name" value="CH"/>
    <property type="match status" value="1"/>
</dbReference>
<name>A0A4S2LJL1_OPIFE</name>
<sequence length="513" mass="58610">MAKKVEKFAYLIYEAGEKMAYCRYINKMLKNDPDCRPYLPLDPFNDDLYKTTKNGVVLCKLVNIAFPRAIDERAVHKNTIIFYPSQMVDNVLLALTAAQCNGCPVSDFLVDDLTNNSALSRCIILEVVWQIIKCGFFRRMNLHEHPELCKLKQTEEDILDVKCVPPEDLLMRYVNFHLKWAGVDKRLTDIGIELADCVIYAHLLPAIAPVTIRGRLIPPGQVLVDENIANRAKAVLQNLREMEADMFLCLNDFTDSHIHLQSRARLHLATIAYLFLQFPGELVNPRRMNEHPEQEGVSELSSRNFENSCAVTPFVTHSCASLRDGLISRQLFEVLRTGSTKGLKFITEFQQVRKIAQYIYNNTNVVRLVQGYPLPLPHLDSEKLSRTDEPCCLSLLLELLRGYIAKDHYDEVELLRWTNEQLYRAGRSVELRSFNDRAIVEENLFAVVLNNLTNGMADSRHLTSKKLDNAAYSISVAHKAGYPVYTRPEHFISCNGAFVALAFATLRWHPPRH</sequence>
<keyword evidence="1" id="KW-0677">Repeat</keyword>
<dbReference type="GO" id="GO:0032432">
    <property type="term" value="C:actin filament bundle"/>
    <property type="evidence" value="ECO:0007669"/>
    <property type="project" value="TreeGrafter"/>
</dbReference>
<dbReference type="GO" id="GO:0005737">
    <property type="term" value="C:cytoplasm"/>
    <property type="evidence" value="ECO:0007669"/>
    <property type="project" value="TreeGrafter"/>
</dbReference>
<dbReference type="GO" id="GO:0051017">
    <property type="term" value="P:actin filament bundle assembly"/>
    <property type="evidence" value="ECO:0007669"/>
    <property type="project" value="InterPro"/>
</dbReference>
<dbReference type="InterPro" id="IPR001715">
    <property type="entry name" value="CH_dom"/>
</dbReference>
<dbReference type="STRING" id="147828.A0A4S2LJL1"/>
<evidence type="ECO:0000313" key="4">
    <source>
        <dbReference type="EMBL" id="TGZ63076.1"/>
    </source>
</evidence>
<dbReference type="GO" id="GO:0051639">
    <property type="term" value="P:actin filament network formation"/>
    <property type="evidence" value="ECO:0007669"/>
    <property type="project" value="TreeGrafter"/>
</dbReference>
<evidence type="ECO:0000259" key="3">
    <source>
        <dbReference type="PROSITE" id="PS50021"/>
    </source>
</evidence>
<dbReference type="PANTHER" id="PTHR19961:SF18">
    <property type="entry name" value="FI19014P1"/>
    <property type="match status" value="1"/>
</dbReference>
<dbReference type="PANTHER" id="PTHR19961">
    <property type="entry name" value="FIMBRIN/PLASTIN"/>
    <property type="match status" value="1"/>
</dbReference>
<dbReference type="Gene3D" id="1.10.418.10">
    <property type="entry name" value="Calponin-like domain"/>
    <property type="match status" value="3"/>
</dbReference>
<feature type="domain" description="Calponin-homology (CH)" evidence="3">
    <location>
        <begin position="15"/>
        <end position="136"/>
    </location>
</feature>
<accession>A0A4S2LJL1</accession>